<keyword evidence="1" id="KW-0812">Transmembrane</keyword>
<protein>
    <submittedName>
        <fullName evidence="2">Uncharacterized protein</fullName>
    </submittedName>
</protein>
<accession>A0A1Q4V0X6</accession>
<dbReference type="EMBL" id="LFBV01000009">
    <property type="protein sequence ID" value="OKH91483.1"/>
    <property type="molecule type" value="Genomic_DNA"/>
</dbReference>
<dbReference type="AlphaFoldDB" id="A0A1Q4V0X6"/>
<gene>
    <name evidence="2" type="ORF">AB852_28410</name>
</gene>
<name>A0A1Q4V0X6_9ACTN</name>
<reference evidence="2 3" key="1">
    <citation type="submission" date="2015-06" db="EMBL/GenBank/DDBJ databases">
        <title>Cloning and characterization of the uncialamcin biosynthetic gene cluster.</title>
        <authorList>
            <person name="Yan X."/>
            <person name="Huang T."/>
            <person name="Ge H."/>
            <person name="Shen B."/>
        </authorList>
    </citation>
    <scope>NUCLEOTIDE SEQUENCE [LARGE SCALE GENOMIC DNA]</scope>
    <source>
        <strain evidence="2 3">DCA2648</strain>
    </source>
</reference>
<keyword evidence="1" id="KW-1133">Transmembrane helix</keyword>
<evidence type="ECO:0000313" key="3">
    <source>
        <dbReference type="Proteomes" id="UP000186455"/>
    </source>
</evidence>
<evidence type="ECO:0000256" key="1">
    <source>
        <dbReference type="SAM" id="Phobius"/>
    </source>
</evidence>
<sequence>MDLGDVPTWFGVAFAGAAAIAAVLTMRNQQTQLKEQRKFIEVQTENLSLERVELLAAVEDRREAQARQIRVTVSDAYVSATNGSNAPIHDVRCSVGGAAALRAVVTAPDESTSLRMQAAEVMRTSTSSLEVVGSGQVARFQRPGAGVGSVQVTFTDAHGYVWVRGELGSLRRVRSEA</sequence>
<evidence type="ECO:0000313" key="2">
    <source>
        <dbReference type="EMBL" id="OKH91483.1"/>
    </source>
</evidence>
<organism evidence="2 3">
    <name type="scientific">Streptomyces uncialis</name>
    <dbReference type="NCBI Taxonomy" id="1048205"/>
    <lineage>
        <taxon>Bacteria</taxon>
        <taxon>Bacillati</taxon>
        <taxon>Actinomycetota</taxon>
        <taxon>Actinomycetes</taxon>
        <taxon>Kitasatosporales</taxon>
        <taxon>Streptomycetaceae</taxon>
        <taxon>Streptomyces</taxon>
    </lineage>
</organism>
<proteinExistence type="predicted"/>
<keyword evidence="3" id="KW-1185">Reference proteome</keyword>
<keyword evidence="1" id="KW-0472">Membrane</keyword>
<feature type="transmembrane region" description="Helical" evidence="1">
    <location>
        <begin position="6"/>
        <end position="26"/>
    </location>
</feature>
<dbReference type="STRING" id="1048205.AB852_28410"/>
<dbReference type="Proteomes" id="UP000186455">
    <property type="component" value="Unassembled WGS sequence"/>
</dbReference>
<comment type="caution">
    <text evidence="2">The sequence shown here is derived from an EMBL/GenBank/DDBJ whole genome shotgun (WGS) entry which is preliminary data.</text>
</comment>